<keyword evidence="1" id="KW-0472">Membrane</keyword>
<reference evidence="4 5" key="1">
    <citation type="submission" date="2015-07" db="EMBL/GenBank/DDBJ databases">
        <title>Draft Genome Sequence of Malassezia furfur CBS1878 and Malassezia pachydermatis CBS1879.</title>
        <authorList>
            <person name="Triana S."/>
            <person name="Ohm R."/>
            <person name="Gonzalez A."/>
            <person name="DeCock H."/>
            <person name="Restrepo S."/>
            <person name="Celis A."/>
        </authorList>
    </citation>
    <scope>NUCLEOTIDE SEQUENCE [LARGE SCALE GENOMIC DNA]</scope>
    <source>
        <strain evidence="4 5">CBS 1879</strain>
    </source>
</reference>
<evidence type="ECO:0000256" key="2">
    <source>
        <dbReference type="SAM" id="SignalP"/>
    </source>
</evidence>
<keyword evidence="1" id="KW-1133">Transmembrane helix</keyword>
<dbReference type="RefSeq" id="XP_017991465.1">
    <property type="nucleotide sequence ID" value="XM_018136345.1"/>
</dbReference>
<dbReference type="OrthoDB" id="432292at2759"/>
<feature type="signal peptide" evidence="2">
    <location>
        <begin position="1"/>
        <end position="27"/>
    </location>
</feature>
<dbReference type="InterPro" id="IPR056790">
    <property type="entry name" value="Ribophorin_II_C"/>
</dbReference>
<evidence type="ECO:0000313" key="4">
    <source>
        <dbReference type="EMBL" id="KOS13833.1"/>
    </source>
</evidence>
<feature type="chain" id="PRO_5005839170" description="Ribophorin II C-terminal domain-containing protein" evidence="2">
    <location>
        <begin position="28"/>
        <end position="317"/>
    </location>
</feature>
<evidence type="ECO:0000256" key="1">
    <source>
        <dbReference type="SAM" id="Phobius"/>
    </source>
</evidence>
<dbReference type="GeneID" id="28728220"/>
<sequence length="317" mass="33916">MHAAASSMRLWALAALTLLLAVVGVTASSLSYDVSDMVVSVASFDGGSRLRMSYANKKECPAEPKLITTEPDDIIRVNFAASLSNGEKATGSYLPHQAWIVLQPSTSPSSAAPAVWPLKLRSSKASASWSIRMDRLPEALKKSLVGASVDETFELQLMLGSFAQDAESVVTPLALPLLRIHFPSSLVSRLKGTVKPSVRVEAGKKDGFLPWPANKHTFQVEPWQTMPPAMASLLIALIVLIGPWILLLSLCRPLVGKLSLPDVSTAIVLASVCLVELLAVLYWIGAPVWTVFPAVGAVGLVVLVGGHKALSRTWIHV</sequence>
<evidence type="ECO:0000313" key="5">
    <source>
        <dbReference type="Proteomes" id="UP000037751"/>
    </source>
</evidence>
<dbReference type="EMBL" id="LGAV01000005">
    <property type="protein sequence ID" value="KOS13833.1"/>
    <property type="molecule type" value="Genomic_DNA"/>
</dbReference>
<dbReference type="STRING" id="77020.A0A0M9VNY1"/>
<feature type="transmembrane region" description="Helical" evidence="1">
    <location>
        <begin position="290"/>
        <end position="310"/>
    </location>
</feature>
<comment type="caution">
    <text evidence="4">The sequence shown here is derived from an EMBL/GenBank/DDBJ whole genome shotgun (WGS) entry which is preliminary data.</text>
</comment>
<dbReference type="AlphaFoldDB" id="A0A0M9VNY1"/>
<accession>A0A0M9VNY1</accession>
<organism evidence="4 5">
    <name type="scientific">Malassezia pachydermatis</name>
    <dbReference type="NCBI Taxonomy" id="77020"/>
    <lineage>
        <taxon>Eukaryota</taxon>
        <taxon>Fungi</taxon>
        <taxon>Dikarya</taxon>
        <taxon>Basidiomycota</taxon>
        <taxon>Ustilaginomycotina</taxon>
        <taxon>Malasseziomycetes</taxon>
        <taxon>Malasseziales</taxon>
        <taxon>Malasseziaceae</taxon>
        <taxon>Malassezia</taxon>
    </lineage>
</organism>
<dbReference type="Proteomes" id="UP000037751">
    <property type="component" value="Unassembled WGS sequence"/>
</dbReference>
<proteinExistence type="predicted"/>
<gene>
    <name evidence="4" type="ORF">Malapachy_1849</name>
</gene>
<name>A0A0M9VNY1_9BASI</name>
<evidence type="ECO:0000259" key="3">
    <source>
        <dbReference type="Pfam" id="PF25147"/>
    </source>
</evidence>
<feature type="transmembrane region" description="Helical" evidence="1">
    <location>
        <begin position="229"/>
        <end position="251"/>
    </location>
</feature>
<feature type="domain" description="Ribophorin II C-terminal" evidence="3">
    <location>
        <begin position="224"/>
        <end position="312"/>
    </location>
</feature>
<dbReference type="Pfam" id="PF25147">
    <property type="entry name" value="Ribophorin_II_C"/>
    <property type="match status" value="1"/>
</dbReference>
<protein>
    <recommendedName>
        <fullName evidence="3">Ribophorin II C-terminal domain-containing protein</fullName>
    </recommendedName>
</protein>
<keyword evidence="1" id="KW-0812">Transmembrane</keyword>
<keyword evidence="2" id="KW-0732">Signal</keyword>
<dbReference type="VEuPathDB" id="FungiDB:Malapachy_1849"/>
<feature type="transmembrane region" description="Helical" evidence="1">
    <location>
        <begin position="263"/>
        <end position="284"/>
    </location>
</feature>
<keyword evidence="5" id="KW-1185">Reference proteome</keyword>